<gene>
    <name evidence="2" type="ORF">E2C01_064441</name>
</gene>
<dbReference type="AlphaFoldDB" id="A0A5B7HKC4"/>
<organism evidence="2 3">
    <name type="scientific">Portunus trituberculatus</name>
    <name type="common">Swimming crab</name>
    <name type="synonym">Neptunus trituberculatus</name>
    <dbReference type="NCBI Taxonomy" id="210409"/>
    <lineage>
        <taxon>Eukaryota</taxon>
        <taxon>Metazoa</taxon>
        <taxon>Ecdysozoa</taxon>
        <taxon>Arthropoda</taxon>
        <taxon>Crustacea</taxon>
        <taxon>Multicrustacea</taxon>
        <taxon>Malacostraca</taxon>
        <taxon>Eumalacostraca</taxon>
        <taxon>Eucarida</taxon>
        <taxon>Decapoda</taxon>
        <taxon>Pleocyemata</taxon>
        <taxon>Brachyura</taxon>
        <taxon>Eubrachyura</taxon>
        <taxon>Portunoidea</taxon>
        <taxon>Portunidae</taxon>
        <taxon>Portuninae</taxon>
        <taxon>Portunus</taxon>
    </lineage>
</organism>
<keyword evidence="3" id="KW-1185">Reference proteome</keyword>
<evidence type="ECO:0000313" key="2">
    <source>
        <dbReference type="EMBL" id="MPC70199.1"/>
    </source>
</evidence>
<protein>
    <submittedName>
        <fullName evidence="2">Uncharacterized protein</fullName>
    </submittedName>
</protein>
<feature type="region of interest" description="Disordered" evidence="1">
    <location>
        <begin position="1"/>
        <end position="21"/>
    </location>
</feature>
<dbReference type="EMBL" id="VSRR010030738">
    <property type="protein sequence ID" value="MPC70199.1"/>
    <property type="molecule type" value="Genomic_DNA"/>
</dbReference>
<feature type="compositionally biased region" description="Polar residues" evidence="1">
    <location>
        <begin position="1"/>
        <end position="10"/>
    </location>
</feature>
<accession>A0A5B7HKC4</accession>
<evidence type="ECO:0000313" key="3">
    <source>
        <dbReference type="Proteomes" id="UP000324222"/>
    </source>
</evidence>
<comment type="caution">
    <text evidence="2">The sequence shown here is derived from an EMBL/GenBank/DDBJ whole genome shotgun (WGS) entry which is preliminary data.</text>
</comment>
<evidence type="ECO:0000256" key="1">
    <source>
        <dbReference type="SAM" id="MobiDB-lite"/>
    </source>
</evidence>
<sequence>MKSGNSSRNGATKPPQLLLPPPTLSPVCAIALPISSSTTTGLRDRMRCEPFGVTKGIVQTRKDGGEDRGRRNDGERNVKGYKGGKEAQKSRNTGVHNASGVLLRTT</sequence>
<feature type="region of interest" description="Disordered" evidence="1">
    <location>
        <begin position="60"/>
        <end position="106"/>
    </location>
</feature>
<reference evidence="2 3" key="1">
    <citation type="submission" date="2019-05" db="EMBL/GenBank/DDBJ databases">
        <title>Another draft genome of Portunus trituberculatus and its Hox gene families provides insights of decapod evolution.</title>
        <authorList>
            <person name="Jeong J.-H."/>
            <person name="Song I."/>
            <person name="Kim S."/>
            <person name="Choi T."/>
            <person name="Kim D."/>
            <person name="Ryu S."/>
            <person name="Kim W."/>
        </authorList>
    </citation>
    <scope>NUCLEOTIDE SEQUENCE [LARGE SCALE GENOMIC DNA]</scope>
    <source>
        <tissue evidence="2">Muscle</tissue>
    </source>
</reference>
<name>A0A5B7HKC4_PORTR</name>
<proteinExistence type="predicted"/>
<feature type="compositionally biased region" description="Basic and acidic residues" evidence="1">
    <location>
        <begin position="60"/>
        <end position="89"/>
    </location>
</feature>
<dbReference type="Proteomes" id="UP000324222">
    <property type="component" value="Unassembled WGS sequence"/>
</dbReference>